<proteinExistence type="predicted"/>
<dbReference type="HOGENOM" id="CLU_2145351_0_0_1"/>
<dbReference type="EMBL" id="KK088433">
    <property type="protein sequence ID" value="EYE93077.1"/>
    <property type="molecule type" value="Genomic_DNA"/>
</dbReference>
<dbReference type="GeneID" id="63692939"/>
<protein>
    <submittedName>
        <fullName evidence="2">Uncharacterized protein</fullName>
    </submittedName>
</protein>
<feature type="compositionally biased region" description="Basic residues" evidence="1">
    <location>
        <begin position="25"/>
        <end position="42"/>
    </location>
</feature>
<feature type="compositionally biased region" description="Basic and acidic residues" evidence="1">
    <location>
        <begin position="45"/>
        <end position="56"/>
    </location>
</feature>
<evidence type="ECO:0000313" key="2">
    <source>
        <dbReference type="EMBL" id="EYE93077.1"/>
    </source>
</evidence>
<reference evidence="3" key="1">
    <citation type="journal article" date="2014" name="Nat. Commun.">
        <title>Genomic adaptations of the halophilic Dead Sea filamentous fungus Eurotium rubrum.</title>
        <authorList>
            <person name="Kis-Papo T."/>
            <person name="Weig A.R."/>
            <person name="Riley R."/>
            <person name="Persoh D."/>
            <person name="Salamov A."/>
            <person name="Sun H."/>
            <person name="Lipzen A."/>
            <person name="Wasser S.P."/>
            <person name="Rambold G."/>
            <person name="Grigoriev I.V."/>
            <person name="Nevo E."/>
        </authorList>
    </citation>
    <scope>NUCLEOTIDE SEQUENCE [LARGE SCALE GENOMIC DNA]</scope>
    <source>
        <strain evidence="3">CBS 135680</strain>
    </source>
</reference>
<organism evidence="2 3">
    <name type="scientific">Aspergillus ruber (strain CBS 135680)</name>
    <dbReference type="NCBI Taxonomy" id="1388766"/>
    <lineage>
        <taxon>Eukaryota</taxon>
        <taxon>Fungi</taxon>
        <taxon>Dikarya</taxon>
        <taxon>Ascomycota</taxon>
        <taxon>Pezizomycotina</taxon>
        <taxon>Eurotiomycetes</taxon>
        <taxon>Eurotiomycetidae</taxon>
        <taxon>Eurotiales</taxon>
        <taxon>Aspergillaceae</taxon>
        <taxon>Aspergillus</taxon>
        <taxon>Aspergillus subgen. Aspergillus</taxon>
    </lineage>
</organism>
<dbReference type="Proteomes" id="UP000019804">
    <property type="component" value="Unassembled WGS sequence"/>
</dbReference>
<dbReference type="RefSeq" id="XP_040636765.1">
    <property type="nucleotide sequence ID" value="XM_040777815.1"/>
</dbReference>
<dbReference type="AlphaFoldDB" id="A0A017S825"/>
<gene>
    <name evidence="2" type="ORF">EURHEDRAFT_164061</name>
</gene>
<name>A0A017S825_ASPRC</name>
<feature type="compositionally biased region" description="Polar residues" evidence="1">
    <location>
        <begin position="67"/>
        <end position="112"/>
    </location>
</feature>
<feature type="compositionally biased region" description="Basic residues" evidence="1">
    <location>
        <begin position="57"/>
        <end position="66"/>
    </location>
</feature>
<sequence length="112" mass="13144">MRADTHAVATANVNGKQPTPPLFLCRRHTSRNQTRTKHRKLTPKIPRDKTPLTDRYRLRRQTKKQSKIQNRQQIQKTMHITQNKQGNTDSRTNRPNKTTFPSSVNQPCTRMK</sequence>
<evidence type="ECO:0000313" key="3">
    <source>
        <dbReference type="Proteomes" id="UP000019804"/>
    </source>
</evidence>
<keyword evidence="3" id="KW-1185">Reference proteome</keyword>
<feature type="region of interest" description="Disordered" evidence="1">
    <location>
        <begin position="1"/>
        <end position="112"/>
    </location>
</feature>
<evidence type="ECO:0000256" key="1">
    <source>
        <dbReference type="SAM" id="MobiDB-lite"/>
    </source>
</evidence>
<accession>A0A017S825</accession>